<dbReference type="OrthoDB" id="1493078at2"/>
<gene>
    <name evidence="2" type="ORF">CRI93_01505</name>
</gene>
<dbReference type="InterPro" id="IPR007791">
    <property type="entry name" value="DjlA_N"/>
</dbReference>
<sequence>MAYPTWTPAHDIALLYMAAAYGTDHNLSPEEGVSVQAALAPWAAGYNLEVRPTLIEGVTRLTEADSPDEAVDQAIERLSNELSADHHTDILEGLVDIAEADGVLLQREQGLIAHVAAAWGHKALGESLLDNTTAEVEGTSDDWSLIHELAFLFIAIAHAGNNELNTDEIAMLRKRLQPWHPDLGEEGIDDVIRTALRVYADADEDLIQHVVETLKQALPDVQLLAVLDDIYCMARADGPVTDAEESLIDTLGSAWDVQVRLSPRCK</sequence>
<dbReference type="InterPro" id="IPR029024">
    <property type="entry name" value="TerB-like"/>
</dbReference>
<dbReference type="EMBL" id="PDEP01000001">
    <property type="protein sequence ID" value="PEN09429.1"/>
    <property type="molecule type" value="Genomic_DNA"/>
</dbReference>
<accession>A0A2H3P4I7</accession>
<feature type="domain" description="Co-chaperone DjlA N-terminal" evidence="1">
    <location>
        <begin position="20"/>
        <end position="118"/>
    </location>
</feature>
<name>A0A2H3P4I7_9BACT</name>
<reference evidence="2 3" key="1">
    <citation type="submission" date="2017-10" db="EMBL/GenBank/DDBJ databases">
        <title>Draft genome of Longimonas halophila.</title>
        <authorList>
            <person name="Goh K.M."/>
            <person name="Shamsir M.S."/>
            <person name="Lim S.W."/>
        </authorList>
    </citation>
    <scope>NUCLEOTIDE SEQUENCE [LARGE SCALE GENOMIC DNA]</scope>
    <source>
        <strain evidence="2 3">KCTC 42399</strain>
    </source>
</reference>
<dbReference type="Pfam" id="PF05099">
    <property type="entry name" value="TerB"/>
    <property type="match status" value="2"/>
</dbReference>
<dbReference type="AlphaFoldDB" id="A0A2H3P4I7"/>
<evidence type="ECO:0000259" key="1">
    <source>
        <dbReference type="Pfam" id="PF05099"/>
    </source>
</evidence>
<evidence type="ECO:0000313" key="2">
    <source>
        <dbReference type="EMBL" id="PEN09429.1"/>
    </source>
</evidence>
<comment type="caution">
    <text evidence="2">The sequence shown here is derived from an EMBL/GenBank/DDBJ whole genome shotgun (WGS) entry which is preliminary data.</text>
</comment>
<evidence type="ECO:0000313" key="3">
    <source>
        <dbReference type="Proteomes" id="UP000221024"/>
    </source>
</evidence>
<feature type="domain" description="Co-chaperone DjlA N-terminal" evidence="1">
    <location>
        <begin position="149"/>
        <end position="252"/>
    </location>
</feature>
<dbReference type="Gene3D" id="1.10.3680.10">
    <property type="entry name" value="TerB-like"/>
    <property type="match status" value="2"/>
</dbReference>
<dbReference type="SUPFAM" id="SSF158682">
    <property type="entry name" value="TerB-like"/>
    <property type="match status" value="2"/>
</dbReference>
<dbReference type="Proteomes" id="UP000221024">
    <property type="component" value="Unassembled WGS sequence"/>
</dbReference>
<dbReference type="CDD" id="cd07177">
    <property type="entry name" value="terB_like"/>
    <property type="match status" value="2"/>
</dbReference>
<organism evidence="2 3">
    <name type="scientific">Longimonas halophila</name>
    <dbReference type="NCBI Taxonomy" id="1469170"/>
    <lineage>
        <taxon>Bacteria</taxon>
        <taxon>Pseudomonadati</taxon>
        <taxon>Rhodothermota</taxon>
        <taxon>Rhodothermia</taxon>
        <taxon>Rhodothermales</taxon>
        <taxon>Salisaetaceae</taxon>
        <taxon>Longimonas</taxon>
    </lineage>
</organism>
<proteinExistence type="predicted"/>
<keyword evidence="3" id="KW-1185">Reference proteome</keyword>
<protein>
    <recommendedName>
        <fullName evidence="1">Co-chaperone DjlA N-terminal domain-containing protein</fullName>
    </recommendedName>
</protein>
<dbReference type="RefSeq" id="WP_098060827.1">
    <property type="nucleotide sequence ID" value="NZ_PDEP01000001.1"/>
</dbReference>